<dbReference type="GO" id="GO:0030148">
    <property type="term" value="P:sphingolipid biosynthetic process"/>
    <property type="evidence" value="ECO:0007669"/>
    <property type="project" value="TreeGrafter"/>
</dbReference>
<sequence length="317" mass="34756">MPPTPTLEGKTVFVTGGSSGLGLEIAKIVAAQGAHVAIFSRRQKVLDAAKKEILAVRLHENQEVSAIAVDLSNAKAVRATFGSLKLVPDILYCAAGGCQTECGFLTEISSEDLDSCMRNNYYTAAYVSQVVLKIWRGVENKPELRGRTKERRIVFINSVGAFVGLPGYTAYTPSKAAVRGLADTLRMEALYYSNPGTKYTIQCAFPSNIMTDAFIEEQKNKPQLTKEMEETNKDLDELKKKLPSAAKVAQYIVSRLNSDDFAICDSLASELLWSNMIGPSPKRGLGVADSILSFLVGTAIWPFQRRRWDKMCVQAGQ</sequence>
<dbReference type="Gene3D" id="3.40.50.720">
    <property type="entry name" value="NAD(P)-binding Rossmann-like Domain"/>
    <property type="match status" value="1"/>
</dbReference>
<dbReference type="InterPro" id="IPR036291">
    <property type="entry name" value="NAD(P)-bd_dom_sf"/>
</dbReference>
<accession>A0A6A5Y778</accession>
<keyword evidence="1" id="KW-0175">Coiled coil</keyword>
<protein>
    <submittedName>
        <fullName evidence="2">Short chain dehydrogenase</fullName>
    </submittedName>
</protein>
<name>A0A6A5Y778_9PLEO</name>
<evidence type="ECO:0000313" key="3">
    <source>
        <dbReference type="Proteomes" id="UP000799778"/>
    </source>
</evidence>
<dbReference type="GeneID" id="54290834"/>
<evidence type="ECO:0000313" key="2">
    <source>
        <dbReference type="EMBL" id="KAF2020601.1"/>
    </source>
</evidence>
<dbReference type="EMBL" id="ML978066">
    <property type="protein sequence ID" value="KAF2020601.1"/>
    <property type="molecule type" value="Genomic_DNA"/>
</dbReference>
<dbReference type="PANTHER" id="PTHR43550">
    <property type="entry name" value="3-KETODIHYDROSPHINGOSINE REDUCTASE"/>
    <property type="match status" value="1"/>
</dbReference>
<dbReference type="SUPFAM" id="SSF51735">
    <property type="entry name" value="NAD(P)-binding Rossmann-fold domains"/>
    <property type="match status" value="1"/>
</dbReference>
<gene>
    <name evidence="2" type="ORF">BU24DRAFT_487187</name>
</gene>
<dbReference type="AlphaFoldDB" id="A0A6A5Y778"/>
<dbReference type="Pfam" id="PF00106">
    <property type="entry name" value="adh_short"/>
    <property type="match status" value="1"/>
</dbReference>
<reference evidence="2" key="1">
    <citation type="journal article" date="2020" name="Stud. Mycol.">
        <title>101 Dothideomycetes genomes: a test case for predicting lifestyles and emergence of pathogens.</title>
        <authorList>
            <person name="Haridas S."/>
            <person name="Albert R."/>
            <person name="Binder M."/>
            <person name="Bloem J."/>
            <person name="Labutti K."/>
            <person name="Salamov A."/>
            <person name="Andreopoulos B."/>
            <person name="Baker S."/>
            <person name="Barry K."/>
            <person name="Bills G."/>
            <person name="Bluhm B."/>
            <person name="Cannon C."/>
            <person name="Castanera R."/>
            <person name="Culley D."/>
            <person name="Daum C."/>
            <person name="Ezra D."/>
            <person name="Gonzalez J."/>
            <person name="Henrissat B."/>
            <person name="Kuo A."/>
            <person name="Liang C."/>
            <person name="Lipzen A."/>
            <person name="Lutzoni F."/>
            <person name="Magnuson J."/>
            <person name="Mondo S."/>
            <person name="Nolan M."/>
            <person name="Ohm R."/>
            <person name="Pangilinan J."/>
            <person name="Park H.-J."/>
            <person name="Ramirez L."/>
            <person name="Alfaro M."/>
            <person name="Sun H."/>
            <person name="Tritt A."/>
            <person name="Yoshinaga Y."/>
            <person name="Zwiers L.-H."/>
            <person name="Turgeon B."/>
            <person name="Goodwin S."/>
            <person name="Spatafora J."/>
            <person name="Crous P."/>
            <person name="Grigoriev I."/>
        </authorList>
    </citation>
    <scope>NUCLEOTIDE SEQUENCE</scope>
    <source>
        <strain evidence="2">CBS 175.79</strain>
    </source>
</reference>
<dbReference type="OrthoDB" id="10267115at2759"/>
<organism evidence="2 3">
    <name type="scientific">Aaosphaeria arxii CBS 175.79</name>
    <dbReference type="NCBI Taxonomy" id="1450172"/>
    <lineage>
        <taxon>Eukaryota</taxon>
        <taxon>Fungi</taxon>
        <taxon>Dikarya</taxon>
        <taxon>Ascomycota</taxon>
        <taxon>Pezizomycotina</taxon>
        <taxon>Dothideomycetes</taxon>
        <taxon>Pleosporomycetidae</taxon>
        <taxon>Pleosporales</taxon>
        <taxon>Pleosporales incertae sedis</taxon>
        <taxon>Aaosphaeria</taxon>
    </lineage>
</organism>
<dbReference type="PANTHER" id="PTHR43550:SF3">
    <property type="entry name" value="3-KETODIHYDROSPHINGOSINE REDUCTASE"/>
    <property type="match status" value="1"/>
</dbReference>
<dbReference type="GO" id="GO:0005789">
    <property type="term" value="C:endoplasmic reticulum membrane"/>
    <property type="evidence" value="ECO:0007669"/>
    <property type="project" value="TreeGrafter"/>
</dbReference>
<proteinExistence type="predicted"/>
<dbReference type="GO" id="GO:0006666">
    <property type="term" value="P:3-keto-sphinganine metabolic process"/>
    <property type="evidence" value="ECO:0007669"/>
    <property type="project" value="TreeGrafter"/>
</dbReference>
<dbReference type="Proteomes" id="UP000799778">
    <property type="component" value="Unassembled WGS sequence"/>
</dbReference>
<dbReference type="RefSeq" id="XP_033388940.1">
    <property type="nucleotide sequence ID" value="XM_033533437.1"/>
</dbReference>
<keyword evidence="3" id="KW-1185">Reference proteome</keyword>
<dbReference type="PRINTS" id="PR00081">
    <property type="entry name" value="GDHRDH"/>
</dbReference>
<dbReference type="GO" id="GO:0047560">
    <property type="term" value="F:3-dehydrosphinganine reductase activity"/>
    <property type="evidence" value="ECO:0007669"/>
    <property type="project" value="TreeGrafter"/>
</dbReference>
<feature type="coiled-coil region" evidence="1">
    <location>
        <begin position="221"/>
        <end position="248"/>
    </location>
</feature>
<dbReference type="InterPro" id="IPR002347">
    <property type="entry name" value="SDR_fam"/>
</dbReference>
<evidence type="ECO:0000256" key="1">
    <source>
        <dbReference type="SAM" id="Coils"/>
    </source>
</evidence>